<evidence type="ECO:0000313" key="1">
    <source>
        <dbReference type="EMBL" id="TCO93775.1"/>
    </source>
</evidence>
<dbReference type="Proteomes" id="UP000295600">
    <property type="component" value="Unassembled WGS sequence"/>
</dbReference>
<proteinExistence type="predicted"/>
<name>A0A2R3MRI3_9BACE</name>
<evidence type="ECO:0000313" key="2">
    <source>
        <dbReference type="Proteomes" id="UP000295600"/>
    </source>
</evidence>
<dbReference type="AlphaFoldDB" id="A0A2R3MRI3"/>
<dbReference type="EMBL" id="SLXB01000006">
    <property type="protein sequence ID" value="TCO93775.1"/>
    <property type="molecule type" value="Genomic_DNA"/>
</dbReference>
<comment type="caution">
    <text evidence="1">The sequence shown here is derived from an EMBL/GenBank/DDBJ whole genome shotgun (WGS) entry which is preliminary data.</text>
</comment>
<dbReference type="KEGG" id="bhf:C3V43_06560"/>
<reference evidence="1 2" key="1">
    <citation type="submission" date="2019-03" db="EMBL/GenBank/DDBJ databases">
        <title>Genomic Encyclopedia of Type Strains, Phase IV (KMG-IV): sequencing the most valuable type-strain genomes for metagenomic binning, comparative biology and taxonomic classification.</title>
        <authorList>
            <person name="Goeker M."/>
        </authorList>
    </citation>
    <scope>NUCLEOTIDE SEQUENCE [LARGE SCALE GENOMIC DNA]</scope>
    <source>
        <strain evidence="1 2">DSM 23917</strain>
    </source>
</reference>
<protein>
    <submittedName>
        <fullName evidence="1">Uncharacterized protein</fullName>
    </submittedName>
</protein>
<dbReference type="GeneID" id="94548104"/>
<accession>A0A2R3MRI3</accession>
<sequence length="210" mass="24415">MGSVTLALKRPFIWLRRFRHRCGYGVHSPFAFDLITQVIYEKAPYYKYKDLAEEEEKLAPEKGVCWEYESRKVKRLLFRLVNYARPDTLVDFGTLSASSLYLKAGKEGADYLSASSLSELFLEAGVAVDFLYLHDYRRAELMEEAFGICASCATEKSLFVIEGIRYTPQMRVLWKQIQEDERVGVTFDLYDLGIVFFDKTKIKQDYIVNF</sequence>
<organism evidence="1 2">
    <name type="scientific">Prevotella heparinolytica</name>
    <dbReference type="NCBI Taxonomy" id="28113"/>
    <lineage>
        <taxon>Bacteria</taxon>
        <taxon>Pseudomonadati</taxon>
        <taxon>Bacteroidota</taxon>
        <taxon>Bacteroidia</taxon>
        <taxon>Bacteroidales</taxon>
        <taxon>Bacteroidaceae</taxon>
        <taxon>Bacteroides</taxon>
    </lineage>
</organism>
<dbReference type="RefSeq" id="WP_106069113.1">
    <property type="nucleotide sequence ID" value="NZ_CP027234.1"/>
</dbReference>
<gene>
    <name evidence="1" type="ORF">EV202_10666</name>
</gene>